<evidence type="ECO:0000313" key="2">
    <source>
        <dbReference type="EMBL" id="KAF2736623.1"/>
    </source>
</evidence>
<evidence type="ECO:0000313" key="3">
    <source>
        <dbReference type="Proteomes" id="UP000799444"/>
    </source>
</evidence>
<reference evidence="2" key="1">
    <citation type="journal article" date="2020" name="Stud. Mycol.">
        <title>101 Dothideomycetes genomes: a test case for predicting lifestyles and emergence of pathogens.</title>
        <authorList>
            <person name="Haridas S."/>
            <person name="Albert R."/>
            <person name="Binder M."/>
            <person name="Bloem J."/>
            <person name="Labutti K."/>
            <person name="Salamov A."/>
            <person name="Andreopoulos B."/>
            <person name="Baker S."/>
            <person name="Barry K."/>
            <person name="Bills G."/>
            <person name="Bluhm B."/>
            <person name="Cannon C."/>
            <person name="Castanera R."/>
            <person name="Culley D."/>
            <person name="Daum C."/>
            <person name="Ezra D."/>
            <person name="Gonzalez J."/>
            <person name="Henrissat B."/>
            <person name="Kuo A."/>
            <person name="Liang C."/>
            <person name="Lipzen A."/>
            <person name="Lutzoni F."/>
            <person name="Magnuson J."/>
            <person name="Mondo S."/>
            <person name="Nolan M."/>
            <person name="Ohm R."/>
            <person name="Pangilinan J."/>
            <person name="Park H.-J."/>
            <person name="Ramirez L."/>
            <person name="Alfaro M."/>
            <person name="Sun H."/>
            <person name="Tritt A."/>
            <person name="Yoshinaga Y."/>
            <person name="Zwiers L.-H."/>
            <person name="Turgeon B."/>
            <person name="Goodwin S."/>
            <person name="Spatafora J."/>
            <person name="Crous P."/>
            <person name="Grigoriev I."/>
        </authorList>
    </citation>
    <scope>NUCLEOTIDE SEQUENCE</scope>
    <source>
        <strain evidence="2">CBS 125425</strain>
    </source>
</reference>
<protein>
    <submittedName>
        <fullName evidence="2">Uncharacterized protein</fullName>
    </submittedName>
</protein>
<comment type="caution">
    <text evidence="2">The sequence shown here is derived from an EMBL/GenBank/DDBJ whole genome shotgun (WGS) entry which is preliminary data.</text>
</comment>
<proteinExistence type="predicted"/>
<dbReference type="AlphaFoldDB" id="A0A9P4QZB1"/>
<keyword evidence="3" id="KW-1185">Reference proteome</keyword>
<feature type="region of interest" description="Disordered" evidence="1">
    <location>
        <begin position="46"/>
        <end position="71"/>
    </location>
</feature>
<evidence type="ECO:0000256" key="1">
    <source>
        <dbReference type="SAM" id="MobiDB-lite"/>
    </source>
</evidence>
<sequence>MVILTAGTSGPNFHAMSSFAMPKHAFRRGRVVAGWWAAGVSLDRRRTGPSAIDDGGDPRRSCTPTTSSHSHLEQLGQLPAWTCRLRHADRTQDFDAQPRWTWQPHFRRSGLDSCQPLPMAPSLGRVLRVRPIWPGIAASTTASATRLPTRELSGRTAAMEAWRHEVSGHRHLWSPATFHASRFINPNRAMPLSGDEQVSSWRTHPGPSSI</sequence>
<name>A0A9P4QZB1_9PLEO</name>
<accession>A0A9P4QZB1</accession>
<dbReference type="Proteomes" id="UP000799444">
    <property type="component" value="Unassembled WGS sequence"/>
</dbReference>
<organism evidence="2 3">
    <name type="scientific">Polyplosphaeria fusca</name>
    <dbReference type="NCBI Taxonomy" id="682080"/>
    <lineage>
        <taxon>Eukaryota</taxon>
        <taxon>Fungi</taxon>
        <taxon>Dikarya</taxon>
        <taxon>Ascomycota</taxon>
        <taxon>Pezizomycotina</taxon>
        <taxon>Dothideomycetes</taxon>
        <taxon>Pleosporomycetidae</taxon>
        <taxon>Pleosporales</taxon>
        <taxon>Tetraplosphaeriaceae</taxon>
        <taxon>Polyplosphaeria</taxon>
    </lineage>
</organism>
<dbReference type="EMBL" id="ML996123">
    <property type="protein sequence ID" value="KAF2736623.1"/>
    <property type="molecule type" value="Genomic_DNA"/>
</dbReference>
<gene>
    <name evidence="2" type="ORF">EJ04DRAFT_153456</name>
</gene>